<protein>
    <submittedName>
        <fullName evidence="1">Uncharacterized protein</fullName>
    </submittedName>
</protein>
<reference evidence="1 2" key="1">
    <citation type="submission" date="2019-01" db="EMBL/GenBank/DDBJ databases">
        <title>Intercellular communication is required for trap formation in the nematode-trapping fungus Duddingtonia flagrans.</title>
        <authorList>
            <person name="Youssar L."/>
            <person name="Wernet V."/>
            <person name="Hensel N."/>
            <person name="Hildebrandt H.-G."/>
            <person name="Fischer R."/>
        </authorList>
    </citation>
    <scope>NUCLEOTIDE SEQUENCE [LARGE SCALE GENOMIC DNA]</scope>
    <source>
        <strain evidence="1 2">CBS H-5679</strain>
    </source>
</reference>
<dbReference type="EMBL" id="SAEB01000003">
    <property type="protein sequence ID" value="RVD88073.1"/>
    <property type="molecule type" value="Genomic_DNA"/>
</dbReference>
<keyword evidence="2" id="KW-1185">Reference proteome</keyword>
<dbReference type="AlphaFoldDB" id="A0A437A9Z7"/>
<evidence type="ECO:0000313" key="1">
    <source>
        <dbReference type="EMBL" id="RVD88073.1"/>
    </source>
</evidence>
<organism evidence="1 2">
    <name type="scientific">Arthrobotrys flagrans</name>
    <name type="common">Nematode-trapping fungus</name>
    <name type="synonym">Trichothecium flagrans</name>
    <dbReference type="NCBI Taxonomy" id="97331"/>
    <lineage>
        <taxon>Eukaryota</taxon>
        <taxon>Fungi</taxon>
        <taxon>Dikarya</taxon>
        <taxon>Ascomycota</taxon>
        <taxon>Pezizomycotina</taxon>
        <taxon>Orbiliomycetes</taxon>
        <taxon>Orbiliales</taxon>
        <taxon>Orbiliaceae</taxon>
        <taxon>Arthrobotrys</taxon>
    </lineage>
</organism>
<proteinExistence type="predicted"/>
<evidence type="ECO:0000313" key="2">
    <source>
        <dbReference type="Proteomes" id="UP000283090"/>
    </source>
</evidence>
<comment type="caution">
    <text evidence="1">The sequence shown here is derived from an EMBL/GenBank/DDBJ whole genome shotgun (WGS) entry which is preliminary data.</text>
</comment>
<accession>A0A437A9Z7</accession>
<sequence>MVPNWFSGTNGVRKTDRDASACQLIWLLLQRQTHPTCAHITADEYQAALDKIPYNVGVDARNSGYRWENAPLNAQGRRA</sequence>
<dbReference type="VEuPathDB" id="FungiDB:DFL_002271"/>
<dbReference type="OrthoDB" id="5407251at2759"/>
<dbReference type="RefSeq" id="XP_067493617.1">
    <property type="nucleotide sequence ID" value="XM_067631032.1"/>
</dbReference>
<dbReference type="Proteomes" id="UP000283090">
    <property type="component" value="Unassembled WGS sequence"/>
</dbReference>
<gene>
    <name evidence="1" type="ORF">DFL_002271</name>
</gene>
<dbReference type="GeneID" id="93584582"/>
<name>A0A437A9Z7_ARTFL</name>